<dbReference type="InterPro" id="IPR002347">
    <property type="entry name" value="SDR_fam"/>
</dbReference>
<dbReference type="PANTHER" id="PTHR24321">
    <property type="entry name" value="DEHYDROGENASES, SHORT CHAIN"/>
    <property type="match status" value="1"/>
</dbReference>
<dbReference type="PRINTS" id="PR00080">
    <property type="entry name" value="SDRFAMILY"/>
</dbReference>
<keyword evidence="4" id="KW-1185">Reference proteome</keyword>
<dbReference type="OrthoDB" id="6497519at2759"/>
<reference evidence="3 4" key="1">
    <citation type="journal article" date="2020" name="Cell">
        <title>Large-Scale Comparative Analyses of Tick Genomes Elucidate Their Genetic Diversity and Vector Capacities.</title>
        <authorList>
            <consortium name="Tick Genome and Microbiome Consortium (TIGMIC)"/>
            <person name="Jia N."/>
            <person name="Wang J."/>
            <person name="Shi W."/>
            <person name="Du L."/>
            <person name="Sun Y."/>
            <person name="Zhan W."/>
            <person name="Jiang J.F."/>
            <person name="Wang Q."/>
            <person name="Zhang B."/>
            <person name="Ji P."/>
            <person name="Bell-Sakyi L."/>
            <person name="Cui X.M."/>
            <person name="Yuan T.T."/>
            <person name="Jiang B.G."/>
            <person name="Yang W.F."/>
            <person name="Lam T.T."/>
            <person name="Chang Q.C."/>
            <person name="Ding S.J."/>
            <person name="Wang X.J."/>
            <person name="Zhu J.G."/>
            <person name="Ruan X.D."/>
            <person name="Zhao L."/>
            <person name="Wei J.T."/>
            <person name="Ye R.Z."/>
            <person name="Que T.C."/>
            <person name="Du C.H."/>
            <person name="Zhou Y.H."/>
            <person name="Cheng J.X."/>
            <person name="Dai P.F."/>
            <person name="Guo W.B."/>
            <person name="Han X.H."/>
            <person name="Huang E.J."/>
            <person name="Li L.F."/>
            <person name="Wei W."/>
            <person name="Gao Y.C."/>
            <person name="Liu J.Z."/>
            <person name="Shao H.Z."/>
            <person name="Wang X."/>
            <person name="Wang C.C."/>
            <person name="Yang T.C."/>
            <person name="Huo Q.B."/>
            <person name="Li W."/>
            <person name="Chen H.Y."/>
            <person name="Chen S.E."/>
            <person name="Zhou L.G."/>
            <person name="Ni X.B."/>
            <person name="Tian J.H."/>
            <person name="Sheng Y."/>
            <person name="Liu T."/>
            <person name="Pan Y.S."/>
            <person name="Xia L.Y."/>
            <person name="Li J."/>
            <person name="Zhao F."/>
            <person name="Cao W.C."/>
        </authorList>
    </citation>
    <scope>NUCLEOTIDE SEQUENCE [LARGE SCALE GENOMIC DNA]</scope>
    <source>
        <strain evidence="3">HaeL-2018</strain>
    </source>
</reference>
<sequence length="164" mass="17198">MKQRAAYCSIPVLVFQVGTLPKHSITFLPNISLTQGTFLVCRAATRAMIDAGVSDGAIVNISSKAAQQPARGLCGYATAKGGIEALTRSMAMELAPHGIRCNCVAPGFTDTPNTRAFLPEEVCRVAEKASPLGRAALPEEVANVVAFLCCPESSYVIGNTVKVA</sequence>
<name>A0A9J6GWN5_HAELO</name>
<dbReference type="SUPFAM" id="SSF51735">
    <property type="entry name" value="NAD(P)-binding Rossmann-fold domains"/>
    <property type="match status" value="1"/>
</dbReference>
<dbReference type="VEuPathDB" id="VectorBase:HLOH_043830"/>
<dbReference type="GO" id="GO:0016491">
    <property type="term" value="F:oxidoreductase activity"/>
    <property type="evidence" value="ECO:0007669"/>
    <property type="project" value="UniProtKB-KW"/>
</dbReference>
<dbReference type="PRINTS" id="PR00081">
    <property type="entry name" value="GDHRDH"/>
</dbReference>
<dbReference type="Gene3D" id="3.40.50.720">
    <property type="entry name" value="NAD(P)-binding Rossmann-like Domain"/>
    <property type="match status" value="1"/>
</dbReference>
<evidence type="ECO:0000256" key="1">
    <source>
        <dbReference type="ARBA" id="ARBA00006484"/>
    </source>
</evidence>
<dbReference type="InterPro" id="IPR020904">
    <property type="entry name" value="Sc_DH/Rdtase_CS"/>
</dbReference>
<proteinExistence type="inferred from homology"/>
<accession>A0A9J6GWN5</accession>
<dbReference type="Proteomes" id="UP000821853">
    <property type="component" value="Chromosome 8"/>
</dbReference>
<dbReference type="OMA" id="ICKLKVE"/>
<comment type="similarity">
    <text evidence="1">Belongs to the short-chain dehydrogenases/reductases (SDR) family.</text>
</comment>
<evidence type="ECO:0000313" key="3">
    <source>
        <dbReference type="EMBL" id="KAH9379938.1"/>
    </source>
</evidence>
<organism evidence="3 4">
    <name type="scientific">Haemaphysalis longicornis</name>
    <name type="common">Bush tick</name>
    <dbReference type="NCBI Taxonomy" id="44386"/>
    <lineage>
        <taxon>Eukaryota</taxon>
        <taxon>Metazoa</taxon>
        <taxon>Ecdysozoa</taxon>
        <taxon>Arthropoda</taxon>
        <taxon>Chelicerata</taxon>
        <taxon>Arachnida</taxon>
        <taxon>Acari</taxon>
        <taxon>Parasitiformes</taxon>
        <taxon>Ixodida</taxon>
        <taxon>Ixodoidea</taxon>
        <taxon>Ixodidae</taxon>
        <taxon>Haemaphysalinae</taxon>
        <taxon>Haemaphysalis</taxon>
    </lineage>
</organism>
<dbReference type="PROSITE" id="PS00061">
    <property type="entry name" value="ADH_SHORT"/>
    <property type="match status" value="1"/>
</dbReference>
<dbReference type="AlphaFoldDB" id="A0A9J6GWN5"/>
<evidence type="ECO:0000313" key="4">
    <source>
        <dbReference type="Proteomes" id="UP000821853"/>
    </source>
</evidence>
<dbReference type="Pfam" id="PF13561">
    <property type="entry name" value="adh_short_C2"/>
    <property type="match status" value="1"/>
</dbReference>
<dbReference type="PANTHER" id="PTHR24321:SF8">
    <property type="entry name" value="ESTRADIOL 17-BETA-DEHYDROGENASE 8-RELATED"/>
    <property type="match status" value="1"/>
</dbReference>
<dbReference type="InterPro" id="IPR036291">
    <property type="entry name" value="NAD(P)-bd_dom_sf"/>
</dbReference>
<dbReference type="CDD" id="cd05233">
    <property type="entry name" value="SDR_c"/>
    <property type="match status" value="1"/>
</dbReference>
<gene>
    <name evidence="3" type="ORF">HPB48_008582</name>
</gene>
<dbReference type="EMBL" id="JABSTR010000010">
    <property type="protein sequence ID" value="KAH9379938.1"/>
    <property type="molecule type" value="Genomic_DNA"/>
</dbReference>
<keyword evidence="2" id="KW-0560">Oxidoreductase</keyword>
<protein>
    <submittedName>
        <fullName evidence="3">Uncharacterized protein</fullName>
    </submittedName>
</protein>
<evidence type="ECO:0000256" key="2">
    <source>
        <dbReference type="ARBA" id="ARBA00023002"/>
    </source>
</evidence>
<comment type="caution">
    <text evidence="3">The sequence shown here is derived from an EMBL/GenBank/DDBJ whole genome shotgun (WGS) entry which is preliminary data.</text>
</comment>